<evidence type="ECO:0000313" key="3">
    <source>
        <dbReference type="Proteomes" id="UP001237642"/>
    </source>
</evidence>
<dbReference type="Pfam" id="PF21913">
    <property type="entry name" value="ORC6_2nd"/>
    <property type="match status" value="1"/>
</dbReference>
<reference evidence="2" key="1">
    <citation type="submission" date="2023-02" db="EMBL/GenBank/DDBJ databases">
        <title>Genome of toxic invasive species Heracleum sosnowskyi carries increased number of genes despite the absence of recent whole-genome duplications.</title>
        <authorList>
            <person name="Schelkunov M."/>
            <person name="Shtratnikova V."/>
            <person name="Makarenko M."/>
            <person name="Klepikova A."/>
            <person name="Omelchenko D."/>
            <person name="Novikova G."/>
            <person name="Obukhova E."/>
            <person name="Bogdanov V."/>
            <person name="Penin A."/>
            <person name="Logacheva M."/>
        </authorList>
    </citation>
    <scope>NUCLEOTIDE SEQUENCE</scope>
    <source>
        <strain evidence="2">Hsosn_3</strain>
        <tissue evidence="2">Leaf</tissue>
    </source>
</reference>
<accession>A0AAD8M3E0</accession>
<organism evidence="2 3">
    <name type="scientific">Heracleum sosnowskyi</name>
    <dbReference type="NCBI Taxonomy" id="360622"/>
    <lineage>
        <taxon>Eukaryota</taxon>
        <taxon>Viridiplantae</taxon>
        <taxon>Streptophyta</taxon>
        <taxon>Embryophyta</taxon>
        <taxon>Tracheophyta</taxon>
        <taxon>Spermatophyta</taxon>
        <taxon>Magnoliopsida</taxon>
        <taxon>eudicotyledons</taxon>
        <taxon>Gunneridae</taxon>
        <taxon>Pentapetalae</taxon>
        <taxon>asterids</taxon>
        <taxon>campanulids</taxon>
        <taxon>Apiales</taxon>
        <taxon>Apiaceae</taxon>
        <taxon>Apioideae</taxon>
        <taxon>apioid superclade</taxon>
        <taxon>Tordylieae</taxon>
        <taxon>Tordyliinae</taxon>
        <taxon>Heracleum</taxon>
    </lineage>
</organism>
<comment type="caution">
    <text evidence="2">The sequence shown here is derived from an EMBL/GenBank/DDBJ whole genome shotgun (WGS) entry which is preliminary data.</text>
</comment>
<evidence type="ECO:0000259" key="1">
    <source>
        <dbReference type="Pfam" id="PF21913"/>
    </source>
</evidence>
<keyword evidence="3" id="KW-1185">Reference proteome</keyword>
<dbReference type="AlphaFoldDB" id="A0AAD8M3E0"/>
<name>A0AAD8M3E0_9APIA</name>
<dbReference type="EMBL" id="JAUIZM010000011">
    <property type="protein sequence ID" value="KAK1358112.1"/>
    <property type="molecule type" value="Genomic_DNA"/>
</dbReference>
<dbReference type="Proteomes" id="UP001237642">
    <property type="component" value="Unassembled WGS sequence"/>
</dbReference>
<reference evidence="2" key="2">
    <citation type="submission" date="2023-05" db="EMBL/GenBank/DDBJ databases">
        <authorList>
            <person name="Schelkunov M.I."/>
        </authorList>
    </citation>
    <scope>NUCLEOTIDE SEQUENCE</scope>
    <source>
        <strain evidence="2">Hsosn_3</strain>
        <tissue evidence="2">Leaf</tissue>
    </source>
</reference>
<dbReference type="InterPro" id="IPR054113">
    <property type="entry name" value="ORC6_cyclin-like_2nd"/>
</dbReference>
<gene>
    <name evidence="2" type="ORF">POM88_051368</name>
</gene>
<sequence>MVFCMDILNAGGLLAFFQALRVPMHRENADCSRPVFRAAAFYLSAKRHKLKVDQIKRQSDSNSVSKSLKNLSLSALGYGTSFYVYIKKSAGNFMRNTLVNCDVVGWHTFQNACPVH</sequence>
<feature type="domain" description="ORC6 second cyclin-like" evidence="1">
    <location>
        <begin position="13"/>
        <end position="68"/>
    </location>
</feature>
<proteinExistence type="predicted"/>
<protein>
    <recommendedName>
        <fullName evidence="1">ORC6 second cyclin-like domain-containing protein</fullName>
    </recommendedName>
</protein>
<dbReference type="Gene3D" id="1.10.472.10">
    <property type="entry name" value="Cyclin-like"/>
    <property type="match status" value="1"/>
</dbReference>
<evidence type="ECO:0000313" key="2">
    <source>
        <dbReference type="EMBL" id="KAK1358112.1"/>
    </source>
</evidence>